<gene>
    <name evidence="4" type="ORF">MOV92_21250</name>
</gene>
<keyword evidence="4" id="KW-0969">Cilium</keyword>
<keyword evidence="4" id="KW-0282">Flagellum</keyword>
<reference evidence="4 5" key="1">
    <citation type="submission" date="2022-03" db="EMBL/GenBank/DDBJ databases">
        <title>Complete genome sequence of Lysobacter capsici VKM B-2533 and Lysobacter gummosus 10.1.1, promising sources of lytic agents.</title>
        <authorList>
            <person name="Tarlachkov S.V."/>
            <person name="Kudryakova I.V."/>
            <person name="Afoshin A.S."/>
            <person name="Leontyevskaya E.A."/>
            <person name="Leontyevskaya N.V."/>
        </authorList>
    </citation>
    <scope>NUCLEOTIDE SEQUENCE [LARGE SCALE GENOMIC DNA]</scope>
    <source>
        <strain evidence="4 5">10.1.1</strain>
    </source>
</reference>
<evidence type="ECO:0000313" key="4">
    <source>
        <dbReference type="EMBL" id="UNP28967.1"/>
    </source>
</evidence>
<keyword evidence="2" id="KW-0732">Signal</keyword>
<organism evidence="4 5">
    <name type="scientific">Lysobacter gummosus</name>
    <dbReference type="NCBI Taxonomy" id="262324"/>
    <lineage>
        <taxon>Bacteria</taxon>
        <taxon>Pseudomonadati</taxon>
        <taxon>Pseudomonadota</taxon>
        <taxon>Gammaproteobacteria</taxon>
        <taxon>Lysobacterales</taxon>
        <taxon>Lysobacteraceae</taxon>
        <taxon>Lysobacter</taxon>
    </lineage>
</organism>
<evidence type="ECO:0000313" key="5">
    <source>
        <dbReference type="Proteomes" id="UP000829194"/>
    </source>
</evidence>
<evidence type="ECO:0000256" key="2">
    <source>
        <dbReference type="SAM" id="SignalP"/>
    </source>
</evidence>
<dbReference type="Proteomes" id="UP000829194">
    <property type="component" value="Chromosome"/>
</dbReference>
<keyword evidence="4" id="KW-0966">Cell projection</keyword>
<dbReference type="InterPro" id="IPR017585">
    <property type="entry name" value="SAF_FlgA"/>
</dbReference>
<proteinExistence type="predicted"/>
<feature type="chain" id="PRO_5047429251" evidence="2">
    <location>
        <begin position="23"/>
        <end position="184"/>
    </location>
</feature>
<evidence type="ECO:0000259" key="3">
    <source>
        <dbReference type="Pfam" id="PF13144"/>
    </source>
</evidence>
<feature type="signal peptide" evidence="2">
    <location>
        <begin position="1"/>
        <end position="22"/>
    </location>
</feature>
<dbReference type="Pfam" id="PF13144">
    <property type="entry name" value="ChapFlgA"/>
    <property type="match status" value="1"/>
</dbReference>
<accession>A0ABY3X8Q0</accession>
<keyword evidence="5" id="KW-1185">Reference proteome</keyword>
<name>A0ABY3X8Q0_9GAMM</name>
<evidence type="ECO:0000256" key="1">
    <source>
        <dbReference type="SAM" id="MobiDB-lite"/>
    </source>
</evidence>
<dbReference type="Gene3D" id="2.30.30.760">
    <property type="match status" value="1"/>
</dbReference>
<sequence length="184" mass="18635">MRLRALACAALMALASPLAASAAVKVSSAVAGPASADSTPEEIHDHAAVAERACLRVLRPVARGQALRAADVRFDRCGADTLVQRAHYDRDSGLVRAPVDLAAGDAIAPVAESLFADVRQGDKLALIYRDGPIAISRNGVAARDAKAGAPVRVAMGDGAIVTAPVSPPPPSSSTPSSSLAGETP</sequence>
<feature type="domain" description="Flagella basal body P-ring formation protein FlgA SAF" evidence="3">
    <location>
        <begin position="59"/>
        <end position="165"/>
    </location>
</feature>
<dbReference type="RefSeq" id="WP_057944497.1">
    <property type="nucleotide sequence ID" value="NZ_CP011131.1"/>
</dbReference>
<feature type="region of interest" description="Disordered" evidence="1">
    <location>
        <begin position="160"/>
        <end position="184"/>
    </location>
</feature>
<protein>
    <submittedName>
        <fullName evidence="4">Flagella basal body P-ring formation protein FlgA</fullName>
    </submittedName>
</protein>
<dbReference type="EMBL" id="CP093547">
    <property type="protein sequence ID" value="UNP28967.1"/>
    <property type="molecule type" value="Genomic_DNA"/>
</dbReference>